<dbReference type="InterPro" id="IPR024442">
    <property type="entry name" value="Transposase_Zn_ribbon"/>
</dbReference>
<dbReference type="Pfam" id="PF12762">
    <property type="entry name" value="DDE_Tnp_IS1595"/>
    <property type="match status" value="1"/>
</dbReference>
<feature type="domain" description="ISXO2-like transposase" evidence="1">
    <location>
        <begin position="44"/>
        <end position="211"/>
    </location>
</feature>
<dbReference type="STRING" id="325777.GW15_0219740"/>
<dbReference type="Proteomes" id="UP000028012">
    <property type="component" value="Unassembled WGS sequence"/>
</dbReference>
<protein>
    <submittedName>
        <fullName evidence="2">Transposase</fullName>
    </submittedName>
</protein>
<evidence type="ECO:0000313" key="3">
    <source>
        <dbReference type="Proteomes" id="UP000028012"/>
    </source>
</evidence>
<dbReference type="InterPro" id="IPR024445">
    <property type="entry name" value="Tnp_ISXO2-like"/>
</dbReference>
<evidence type="ECO:0000259" key="1">
    <source>
        <dbReference type="SMART" id="SM01126"/>
    </source>
</evidence>
<proteinExistence type="predicted"/>
<dbReference type="AlphaFoldDB" id="A0A098PVC6"/>
<dbReference type="HOGENOM" id="CLU_044348_1_4_6"/>
<evidence type="ECO:0000313" key="2">
    <source>
        <dbReference type="EMBL" id="KGE50676.1"/>
    </source>
</evidence>
<dbReference type="Pfam" id="PF12760">
    <property type="entry name" value="Zn_ribbon_IS1595"/>
    <property type="match status" value="1"/>
</dbReference>
<gene>
    <name evidence="2" type="ORF">GW15_0219740</name>
</gene>
<sequence>MGINIVQFQPGLSLTECVDRYGTEAKCDRALYRWRWPKGFRCPQCDGRARSRFRRGEQVYDQCRACRHQTTLRAGTLLQSSKLPLRLWMQAIYLLTSSKTDHNHEHPVFAVIEPVKAFDNASLKDWIERRLEPECEVYSDGLACFGRLEEAGHAHTTLDTGGGRAAPEVQGARWLNVVLANVKRAISGTYHAVRQAKYARRYLAEAAYRFNRRFRLEQMLPRLATALMRCQPCPERVLRMASNFHV</sequence>
<accession>A0A098PVC6</accession>
<dbReference type="eggNOG" id="COG3677">
    <property type="taxonomic scope" value="Bacteria"/>
</dbReference>
<reference evidence="2 3" key="1">
    <citation type="submission" date="2014-09" db="EMBL/GenBank/DDBJ databases">
        <title>A draft genome sequence for Xanthomonas axonopodis pv. vasculorum NCPPB 900.</title>
        <authorList>
            <person name="Harrison J."/>
            <person name="Studholme D.J."/>
        </authorList>
    </citation>
    <scope>NUCLEOTIDE SEQUENCE [LARGE SCALE GENOMIC DNA]</scope>
    <source>
        <strain evidence="2 3">NCPPB 900</strain>
    </source>
</reference>
<dbReference type="RefSeq" id="WP_042824264.1">
    <property type="nucleotide sequence ID" value="NZ_KN173625.1"/>
</dbReference>
<organism evidence="2 3">
    <name type="scientific">Xanthomonas axonopodis pv. vasculorum</name>
    <dbReference type="NCBI Taxonomy" id="325777"/>
    <lineage>
        <taxon>Bacteria</taxon>
        <taxon>Pseudomonadati</taxon>
        <taxon>Pseudomonadota</taxon>
        <taxon>Gammaproteobacteria</taxon>
        <taxon>Lysobacterales</taxon>
        <taxon>Lysobacteraceae</taxon>
        <taxon>Xanthomonas</taxon>
    </lineage>
</organism>
<dbReference type="SMART" id="SM01126">
    <property type="entry name" value="DDE_Tnp_IS1595"/>
    <property type="match status" value="1"/>
</dbReference>
<comment type="caution">
    <text evidence="2">The sequence shown here is derived from an EMBL/GenBank/DDBJ whole genome shotgun (WGS) entry which is preliminary data.</text>
</comment>
<dbReference type="EMBL" id="JPHD02000122">
    <property type="protein sequence ID" value="KGE50676.1"/>
    <property type="molecule type" value="Genomic_DNA"/>
</dbReference>
<name>A0A098PVC6_9XANT</name>